<dbReference type="Proteomes" id="UP000887580">
    <property type="component" value="Unplaced"/>
</dbReference>
<evidence type="ECO:0000313" key="1">
    <source>
        <dbReference type="Proteomes" id="UP000887580"/>
    </source>
</evidence>
<reference evidence="2" key="1">
    <citation type="submission" date="2022-11" db="UniProtKB">
        <authorList>
            <consortium name="WormBaseParasite"/>
        </authorList>
    </citation>
    <scope>IDENTIFICATION</scope>
</reference>
<sequence length="537" mass="59397">MATSRAIGIDLGTTFSCVGVYEKGEVVIIENSNSSRVTPSVVAIDNDGKADVGQDAKNRRHRSPTNTIFGIKRLMGKKFEDPQVQEDIKNWQFTVKKNRKNGKASVEVVVKGGNKRFNPEHISAFILKDLKKTAEKYLGHKVEDAVITVPAYFNVAQRQATLDAAKIAKLNVLKLINEPTAAALGYGYKRVQNEEILLVFDLGGGTFDVSIIKAHDGYCEVLAVTGDDHLGGEDFDNILFNYCVDEFKKEHGDQLVFQLPVLCQLKTACEDAKRRLTKLPSALIEVDRFYENINLKCTVQKDKFTGLCRKLNLKTIDPIKRAMADANLTKNNIDHVILVGGSTRVPFVQTTIKTFFGAKKIKENVNTDEAVAIGATLCAAKLSGITGSRLRGIELIDVIPRSIGTDCTDNYGKKYHDVVIRRNTKIPHEKKETFGTKTDNQTEMNFDVLEGEDLDYEKSELLGNFVLSNITPAPAPYYIETTFKIDDNGILTVSAIDNANGSSNSIKLKPYTGRLTEAEIIDMADDLQSTADDVNDE</sequence>
<dbReference type="WBParaSite" id="PS1159_v2.g7698.t1">
    <property type="protein sequence ID" value="PS1159_v2.g7698.t1"/>
    <property type="gene ID" value="PS1159_v2.g7698"/>
</dbReference>
<organism evidence="1 2">
    <name type="scientific">Panagrolaimus sp. PS1159</name>
    <dbReference type="NCBI Taxonomy" id="55785"/>
    <lineage>
        <taxon>Eukaryota</taxon>
        <taxon>Metazoa</taxon>
        <taxon>Ecdysozoa</taxon>
        <taxon>Nematoda</taxon>
        <taxon>Chromadorea</taxon>
        <taxon>Rhabditida</taxon>
        <taxon>Tylenchina</taxon>
        <taxon>Panagrolaimomorpha</taxon>
        <taxon>Panagrolaimoidea</taxon>
        <taxon>Panagrolaimidae</taxon>
        <taxon>Panagrolaimus</taxon>
    </lineage>
</organism>
<accession>A0AC35GQ75</accession>
<protein>
    <submittedName>
        <fullName evidence="2">Heat shock protein 70</fullName>
    </submittedName>
</protein>
<evidence type="ECO:0000313" key="2">
    <source>
        <dbReference type="WBParaSite" id="PS1159_v2.g7698.t1"/>
    </source>
</evidence>
<proteinExistence type="predicted"/>
<name>A0AC35GQ75_9BILA</name>